<evidence type="ECO:0000259" key="7">
    <source>
        <dbReference type="PROSITE" id="PS50156"/>
    </source>
</evidence>
<dbReference type="RefSeq" id="WP_049664551.1">
    <property type="nucleotide sequence ID" value="NZ_LFXJ01000005.1"/>
</dbReference>
<dbReference type="SUPFAM" id="SSF82866">
    <property type="entry name" value="Multidrug efflux transporter AcrB transmembrane domain"/>
    <property type="match status" value="2"/>
</dbReference>
<evidence type="ECO:0000256" key="5">
    <source>
        <dbReference type="ARBA" id="ARBA00023136"/>
    </source>
</evidence>
<evidence type="ECO:0000256" key="4">
    <source>
        <dbReference type="ARBA" id="ARBA00022989"/>
    </source>
</evidence>
<feature type="transmembrane region" description="Helical" evidence="6">
    <location>
        <begin position="522"/>
        <end position="542"/>
    </location>
</feature>
<dbReference type="InterPro" id="IPR004869">
    <property type="entry name" value="MMPL_dom"/>
</dbReference>
<evidence type="ECO:0000256" key="6">
    <source>
        <dbReference type="SAM" id="Phobius"/>
    </source>
</evidence>
<feature type="transmembrane region" description="Helical" evidence="6">
    <location>
        <begin position="267"/>
        <end position="291"/>
    </location>
</feature>
<feature type="transmembrane region" description="Helical" evidence="6">
    <location>
        <begin position="225"/>
        <end position="246"/>
    </location>
</feature>
<feature type="transmembrane region" description="Helical" evidence="6">
    <location>
        <begin position="635"/>
        <end position="656"/>
    </location>
</feature>
<protein>
    <recommendedName>
        <fullName evidence="7">SSD domain-containing protein</fullName>
    </recommendedName>
</protein>
<evidence type="ECO:0000313" key="8">
    <source>
        <dbReference type="EMBL" id="KMY31789.1"/>
    </source>
</evidence>
<dbReference type="EMBL" id="LFXJ01000005">
    <property type="protein sequence ID" value="KMY31789.1"/>
    <property type="molecule type" value="Genomic_DNA"/>
</dbReference>
<organism evidence="8 9">
    <name type="scientific">Lysinibacillus xylanilyticus</name>
    <dbReference type="NCBI Taxonomy" id="582475"/>
    <lineage>
        <taxon>Bacteria</taxon>
        <taxon>Bacillati</taxon>
        <taxon>Bacillota</taxon>
        <taxon>Bacilli</taxon>
        <taxon>Bacillales</taxon>
        <taxon>Bacillaceae</taxon>
        <taxon>Lysinibacillus</taxon>
    </lineage>
</organism>
<keyword evidence="2" id="KW-1003">Cell membrane</keyword>
<dbReference type="InterPro" id="IPR000731">
    <property type="entry name" value="SSD"/>
</dbReference>
<dbReference type="AlphaFoldDB" id="A0A0K9FB22"/>
<keyword evidence="4 6" id="KW-1133">Transmembrane helix</keyword>
<dbReference type="OrthoDB" id="7051771at2"/>
<feature type="transmembrane region" description="Helical" evidence="6">
    <location>
        <begin position="200"/>
        <end position="219"/>
    </location>
</feature>
<dbReference type="GO" id="GO:0005886">
    <property type="term" value="C:plasma membrane"/>
    <property type="evidence" value="ECO:0007669"/>
    <property type="project" value="UniProtKB-SubCell"/>
</dbReference>
<dbReference type="Pfam" id="PF03176">
    <property type="entry name" value="MMPL"/>
    <property type="match status" value="2"/>
</dbReference>
<keyword evidence="5 6" id="KW-0472">Membrane</keyword>
<evidence type="ECO:0000256" key="3">
    <source>
        <dbReference type="ARBA" id="ARBA00022692"/>
    </source>
</evidence>
<dbReference type="PROSITE" id="PS50156">
    <property type="entry name" value="SSD"/>
    <property type="match status" value="1"/>
</dbReference>
<evidence type="ECO:0000256" key="2">
    <source>
        <dbReference type="ARBA" id="ARBA00022475"/>
    </source>
</evidence>
<feature type="transmembrane region" description="Helical" evidence="6">
    <location>
        <begin position="366"/>
        <end position="385"/>
    </location>
</feature>
<comment type="caution">
    <text evidence="8">The sequence shown here is derived from an EMBL/GenBank/DDBJ whole genome shotgun (WGS) entry which is preliminary data.</text>
</comment>
<sequence>MAKFLYKLGKLAANNSKKIIGGSLLILLVIAIIAMNLGSNFSEDMSIPGSESEKALHLIKKEFPFNTSQVQLVFNAPENKTLDSEELNNVITDTLKVIKEKDSHIVSVASPLELGNLNKDKNIGYAIVTYNVAAAKVSEKSKENIIENIENIRDAGIQTELSGDVSFSEMEIGGITEVIGIVVAFVILAITFISLLAAGLPIITAVIGLAIGIFLIMIGTNYLDITSVSITLAAMLGLAVGIDYALFIMTRFRQQRKEGYSVQESVAIANGTAGSAVVFAGITVIIALLGLSVAKIPFLTMMGLSAALCVLFAIFIAIIVVPAFLGLMGHKVGPDRKNTFLSKIIKRDKKQTPSERWGNFVAKRPWKVAIIGIVLLSIIAIPISHMELALPDNGSKNEDTTERRAYDLLTKAYGPGHLATLIVAAKTSSETTNPQIAISDTIEELSRLSNVKNVSPAIPGPSGEMYLISITPETGAADSETKDLVNDIREKAKTLEKSNHIKLMVTGTTAVNIDISQKLSDALPIFALLIIGFSFILLVLVFRSILVPLKAVLGFVLSLGATLGFTVFVIQDGNLIDLFGFPIAYPILSFLPVIVIGILFGLAMDYEVFLVSRMREVYTHTGDARKAVLAGMKDSGGVVTAAGLIMISVFTGFMLAPDPIIKAMGFSLTFGVIFDAFVVRMAIVPAVMILMGKASWYLPKWLDKLLPNLDIEGESFMKEIKENKLSSNKE</sequence>
<dbReference type="PANTHER" id="PTHR33406:SF13">
    <property type="entry name" value="MEMBRANE PROTEIN YDFJ"/>
    <property type="match status" value="1"/>
</dbReference>
<dbReference type="Gene3D" id="1.20.1640.10">
    <property type="entry name" value="Multidrug efflux transporter AcrB transmembrane domain"/>
    <property type="match status" value="2"/>
</dbReference>
<feature type="transmembrane region" description="Helical" evidence="6">
    <location>
        <begin position="172"/>
        <end position="193"/>
    </location>
</feature>
<keyword evidence="3 6" id="KW-0812">Transmembrane</keyword>
<dbReference type="GeneID" id="96597880"/>
<feature type="transmembrane region" description="Helical" evidence="6">
    <location>
        <begin position="583"/>
        <end position="604"/>
    </location>
</feature>
<feature type="transmembrane region" description="Helical" evidence="6">
    <location>
        <begin position="668"/>
        <end position="691"/>
    </location>
</feature>
<name>A0A0K9FB22_9BACI</name>
<dbReference type="PANTHER" id="PTHR33406">
    <property type="entry name" value="MEMBRANE PROTEIN MJ1562-RELATED"/>
    <property type="match status" value="1"/>
</dbReference>
<evidence type="ECO:0000313" key="9">
    <source>
        <dbReference type="Proteomes" id="UP000037326"/>
    </source>
</evidence>
<comment type="subcellular location">
    <subcellularLocation>
        <location evidence="1">Cell membrane</location>
        <topology evidence="1">Multi-pass membrane protein</topology>
    </subcellularLocation>
</comment>
<dbReference type="InterPro" id="IPR050545">
    <property type="entry name" value="Mycobact_MmpL"/>
</dbReference>
<dbReference type="Proteomes" id="UP000037326">
    <property type="component" value="Unassembled WGS sequence"/>
</dbReference>
<gene>
    <name evidence="8" type="ORF">ACZ11_06230</name>
</gene>
<reference evidence="9" key="1">
    <citation type="submission" date="2015-07" db="EMBL/GenBank/DDBJ databases">
        <authorList>
            <person name="Liu B."/>
            <person name="Wang J."/>
            <person name="Zhu Y."/>
            <person name="Liu G."/>
            <person name="Chen Q."/>
            <person name="Lan J."/>
            <person name="Che J."/>
            <person name="Ge C."/>
            <person name="Shi H."/>
            <person name="Pan Z."/>
            <person name="Liu X."/>
        </authorList>
    </citation>
    <scope>NUCLEOTIDE SEQUENCE [LARGE SCALE GENOMIC DNA]</scope>
    <source>
        <strain evidence="9">DSM 23493</strain>
    </source>
</reference>
<feature type="transmembrane region" description="Helical" evidence="6">
    <location>
        <begin position="303"/>
        <end position="327"/>
    </location>
</feature>
<feature type="transmembrane region" description="Helical" evidence="6">
    <location>
        <begin position="549"/>
        <end position="571"/>
    </location>
</feature>
<accession>A0A0K9FB22</accession>
<evidence type="ECO:0000256" key="1">
    <source>
        <dbReference type="ARBA" id="ARBA00004651"/>
    </source>
</evidence>
<feature type="domain" description="SSD" evidence="7">
    <location>
        <begin position="195"/>
        <end position="327"/>
    </location>
</feature>
<dbReference type="PATRIC" id="fig|582475.4.peg.707"/>
<proteinExistence type="predicted"/>
<feature type="transmembrane region" description="Helical" evidence="6">
    <location>
        <begin position="20"/>
        <end position="38"/>
    </location>
</feature>